<evidence type="ECO:0000256" key="1">
    <source>
        <dbReference type="SAM" id="MobiDB-lite"/>
    </source>
</evidence>
<name>A0A7W3WWX0_9ACTN</name>
<feature type="compositionally biased region" description="Low complexity" evidence="1">
    <location>
        <begin position="34"/>
        <end position="51"/>
    </location>
</feature>
<feature type="region of interest" description="Disordered" evidence="1">
    <location>
        <begin position="34"/>
        <end position="74"/>
    </location>
</feature>
<evidence type="ECO:0000313" key="4">
    <source>
        <dbReference type="Proteomes" id="UP000517765"/>
    </source>
</evidence>
<feature type="signal peptide" evidence="2">
    <location>
        <begin position="1"/>
        <end position="31"/>
    </location>
</feature>
<evidence type="ECO:0008006" key="5">
    <source>
        <dbReference type="Google" id="ProtNLM"/>
    </source>
</evidence>
<proteinExistence type="predicted"/>
<sequence>MARNGAGVFVTGLTAAALAVVAVLAMQAASAKEDAGPAQRPAPAAGGSAAPGTGGEKAEQVADPKALPAGSGDGKRVVYSLESDRVWLVDEEENVTRTFKVTPGTVDPLPGSYTVTSRSANITGSDGVPVENVVRFALHEGVVIGFSAATSGETAEPDPSKKTGGIREGRKDGKAMWLFATLDTKVVVLP</sequence>
<dbReference type="RefSeq" id="WP_181356370.1">
    <property type="nucleotide sequence ID" value="NZ_JABJXA010000077.1"/>
</dbReference>
<organism evidence="3 4">
    <name type="scientific">Streptomyces alkaliterrae</name>
    <dbReference type="NCBI Taxonomy" id="2213162"/>
    <lineage>
        <taxon>Bacteria</taxon>
        <taxon>Bacillati</taxon>
        <taxon>Actinomycetota</taxon>
        <taxon>Actinomycetes</taxon>
        <taxon>Kitasatosporales</taxon>
        <taxon>Streptomycetaceae</taxon>
        <taxon>Streptomyces</taxon>
    </lineage>
</organism>
<comment type="caution">
    <text evidence="3">The sequence shown here is derived from an EMBL/GenBank/DDBJ whole genome shotgun (WGS) entry which is preliminary data.</text>
</comment>
<feature type="chain" id="PRO_5031562435" description="L,D-transpeptidase" evidence="2">
    <location>
        <begin position="32"/>
        <end position="190"/>
    </location>
</feature>
<evidence type="ECO:0000256" key="2">
    <source>
        <dbReference type="SAM" id="SignalP"/>
    </source>
</evidence>
<dbReference type="AlphaFoldDB" id="A0A7W3WWX0"/>
<keyword evidence="2" id="KW-0732">Signal</keyword>
<evidence type="ECO:0000313" key="3">
    <source>
        <dbReference type="EMBL" id="MBB1260027.1"/>
    </source>
</evidence>
<protein>
    <recommendedName>
        <fullName evidence="5">L,D-transpeptidase</fullName>
    </recommendedName>
</protein>
<gene>
    <name evidence="3" type="ORF">H3147_14460</name>
</gene>
<dbReference type="Proteomes" id="UP000517765">
    <property type="component" value="Unassembled WGS sequence"/>
</dbReference>
<dbReference type="EMBL" id="JABJXA010000077">
    <property type="protein sequence ID" value="MBB1260027.1"/>
    <property type="molecule type" value="Genomic_DNA"/>
</dbReference>
<accession>A0A7W3WWX0</accession>
<reference evidence="4" key="1">
    <citation type="submission" date="2020-05" db="EMBL/GenBank/DDBJ databases">
        <title>Classification of alakaliphilic streptomycetes isolated from an alkaline soil next to Lonar Crater, India and a proposal for the recognition of Streptomyces alkaliterrae sp. nov.</title>
        <authorList>
            <person name="Golinska P."/>
        </authorList>
    </citation>
    <scope>NUCLEOTIDE SEQUENCE [LARGE SCALE GENOMIC DNA]</scope>
    <source>
        <strain evidence="4">OF8</strain>
    </source>
</reference>